<keyword evidence="4" id="KW-1003">Cell membrane</keyword>
<gene>
    <name evidence="10" type="ORF">ABUE30_12300</name>
</gene>
<dbReference type="CDD" id="cd06261">
    <property type="entry name" value="TM_PBP2"/>
    <property type="match status" value="1"/>
</dbReference>
<dbReference type="InterPro" id="IPR050901">
    <property type="entry name" value="BP-dep_ABC_trans_perm"/>
</dbReference>
<evidence type="ECO:0000256" key="4">
    <source>
        <dbReference type="ARBA" id="ARBA00022475"/>
    </source>
</evidence>
<dbReference type="Pfam" id="PF00528">
    <property type="entry name" value="BPD_transp_1"/>
    <property type="match status" value="1"/>
</dbReference>
<feature type="transmembrane region" description="Helical" evidence="8">
    <location>
        <begin position="114"/>
        <end position="134"/>
    </location>
</feature>
<comment type="similarity">
    <text evidence="2">Belongs to the binding-protein-dependent transport system permease family. MalFG subfamily.</text>
</comment>
<feature type="transmembrane region" description="Helical" evidence="8">
    <location>
        <begin position="146"/>
        <end position="166"/>
    </location>
</feature>
<feature type="transmembrane region" description="Helical" evidence="8">
    <location>
        <begin position="284"/>
        <end position="306"/>
    </location>
</feature>
<dbReference type="Proteomes" id="UP001629953">
    <property type="component" value="Unassembled WGS sequence"/>
</dbReference>
<reference evidence="10 11" key="1">
    <citation type="journal article" date="2013" name="Int. J. Syst. Evol. Microbiol.">
        <title>Celerinatantimonas yamalensis sp. nov., a cold-adapted diazotrophic bacterium from a cold permafrost brine.</title>
        <authorList>
            <person name="Shcherbakova V."/>
            <person name="Chuvilskaya N."/>
            <person name="Rivkina E."/>
            <person name="Demidov N."/>
            <person name="Uchaeva V."/>
            <person name="Suetin S."/>
            <person name="Suzina N."/>
            <person name="Gilichinsky D."/>
        </authorList>
    </citation>
    <scope>NUCLEOTIDE SEQUENCE [LARGE SCALE GENOMIC DNA]</scope>
    <source>
        <strain evidence="10 11">C7</strain>
    </source>
</reference>
<keyword evidence="5 8" id="KW-0812">Transmembrane</keyword>
<evidence type="ECO:0000259" key="9">
    <source>
        <dbReference type="PROSITE" id="PS50928"/>
    </source>
</evidence>
<feature type="transmembrane region" description="Helical" evidence="8">
    <location>
        <begin position="12"/>
        <end position="33"/>
    </location>
</feature>
<keyword evidence="7 8" id="KW-0472">Membrane</keyword>
<evidence type="ECO:0000256" key="8">
    <source>
        <dbReference type="RuleBase" id="RU363032"/>
    </source>
</evidence>
<keyword evidence="3 8" id="KW-0813">Transport</keyword>
<dbReference type="PANTHER" id="PTHR32243:SF18">
    <property type="entry name" value="INNER MEMBRANE ABC TRANSPORTER PERMEASE PROTEIN YCJP"/>
    <property type="match status" value="1"/>
</dbReference>
<comment type="caution">
    <text evidence="10">The sequence shown here is derived from an EMBL/GenBank/DDBJ whole genome shotgun (WGS) entry which is preliminary data.</text>
</comment>
<dbReference type="Gene3D" id="1.10.3720.10">
    <property type="entry name" value="MetI-like"/>
    <property type="match status" value="1"/>
</dbReference>
<feature type="transmembrane region" description="Helical" evidence="8">
    <location>
        <begin position="178"/>
        <end position="201"/>
    </location>
</feature>
<keyword evidence="6 8" id="KW-1133">Transmembrane helix</keyword>
<dbReference type="InterPro" id="IPR000515">
    <property type="entry name" value="MetI-like"/>
</dbReference>
<evidence type="ECO:0000256" key="3">
    <source>
        <dbReference type="ARBA" id="ARBA00022448"/>
    </source>
</evidence>
<evidence type="ECO:0000256" key="7">
    <source>
        <dbReference type="ARBA" id="ARBA00023136"/>
    </source>
</evidence>
<protein>
    <submittedName>
        <fullName evidence="10">Carbohydrate ABC transporter permease</fullName>
    </submittedName>
</protein>
<dbReference type="EMBL" id="JBEQCT010000005">
    <property type="protein sequence ID" value="MFM2485825.1"/>
    <property type="molecule type" value="Genomic_DNA"/>
</dbReference>
<feature type="domain" description="ABC transmembrane type-1" evidence="9">
    <location>
        <begin position="110"/>
        <end position="306"/>
    </location>
</feature>
<evidence type="ECO:0000256" key="1">
    <source>
        <dbReference type="ARBA" id="ARBA00004651"/>
    </source>
</evidence>
<dbReference type="InterPro" id="IPR035906">
    <property type="entry name" value="MetI-like_sf"/>
</dbReference>
<evidence type="ECO:0000313" key="10">
    <source>
        <dbReference type="EMBL" id="MFM2485825.1"/>
    </source>
</evidence>
<feature type="transmembrane region" description="Helical" evidence="8">
    <location>
        <begin position="238"/>
        <end position="264"/>
    </location>
</feature>
<organism evidence="10 11">
    <name type="scientific">Celerinatantimonas yamalensis</name>
    <dbReference type="NCBI Taxonomy" id="559956"/>
    <lineage>
        <taxon>Bacteria</taxon>
        <taxon>Pseudomonadati</taxon>
        <taxon>Pseudomonadota</taxon>
        <taxon>Gammaproteobacteria</taxon>
        <taxon>Celerinatantimonadaceae</taxon>
        <taxon>Celerinatantimonas</taxon>
    </lineage>
</organism>
<evidence type="ECO:0000256" key="6">
    <source>
        <dbReference type="ARBA" id="ARBA00022989"/>
    </source>
</evidence>
<sequence>MKTIARRLGQLVGIYSAVSLLLVFCLFPFAQIVSTSLKHPIDWGNPSLIPKVIHWDAYEELLGLKTKVPTKLPQSIQQLLDNPALSKVQRQQLRQQFSRDKDIFPFGRYMLNSLLLALLTSTLSTAFAASAAYALARLRFVGRSMIANSVLFVYMIGGVLLMVPLYQMSVAVGLTHTLTGTLLSILLIYLVQTLPVAMYMLGNYFRTISVALEEAAMIDGCSRFEAFRVIILPLSKPMLFTVFVYCFVIAWNEYLFASVFLRQYQDFQTIPLALQSLFTSKNAIWGRIMAASVLTLIPVIICFMLASRHLSRGLTDGGVKE</sequence>
<evidence type="ECO:0000256" key="2">
    <source>
        <dbReference type="ARBA" id="ARBA00009047"/>
    </source>
</evidence>
<evidence type="ECO:0000256" key="5">
    <source>
        <dbReference type="ARBA" id="ARBA00022692"/>
    </source>
</evidence>
<evidence type="ECO:0000313" key="11">
    <source>
        <dbReference type="Proteomes" id="UP001629953"/>
    </source>
</evidence>
<dbReference type="PANTHER" id="PTHR32243">
    <property type="entry name" value="MALTOSE TRANSPORT SYSTEM PERMEASE-RELATED"/>
    <property type="match status" value="1"/>
</dbReference>
<dbReference type="RefSeq" id="WP_408624075.1">
    <property type="nucleotide sequence ID" value="NZ_JBEQCT010000005.1"/>
</dbReference>
<proteinExistence type="inferred from homology"/>
<accession>A0ABW9G7Z7</accession>
<comment type="subcellular location">
    <subcellularLocation>
        <location evidence="1 8">Cell membrane</location>
        <topology evidence="1 8">Multi-pass membrane protein</topology>
    </subcellularLocation>
</comment>
<keyword evidence="11" id="KW-1185">Reference proteome</keyword>
<dbReference type="SUPFAM" id="SSF161098">
    <property type="entry name" value="MetI-like"/>
    <property type="match status" value="1"/>
</dbReference>
<dbReference type="PROSITE" id="PS50928">
    <property type="entry name" value="ABC_TM1"/>
    <property type="match status" value="1"/>
</dbReference>
<name>A0ABW9G7Z7_9GAMM</name>